<evidence type="ECO:0000313" key="1">
    <source>
        <dbReference type="EMBL" id="ADB50429.1"/>
    </source>
</evidence>
<dbReference type="KEGG" id="cwo:Cwoe_2003"/>
<gene>
    <name evidence="1" type="ordered locus">Cwoe_2003</name>
</gene>
<accession>D3F457</accession>
<dbReference type="HOGENOM" id="CLU_1465850_0_0_11"/>
<reference evidence="1 2" key="1">
    <citation type="journal article" date="2010" name="Stand. Genomic Sci.">
        <title>Complete genome sequence of Conexibacter woesei type strain (ID131577).</title>
        <authorList>
            <person name="Pukall R."/>
            <person name="Lapidus A."/>
            <person name="Glavina Del Rio T."/>
            <person name="Copeland A."/>
            <person name="Tice H."/>
            <person name="Cheng J.-F."/>
            <person name="Lucas S."/>
            <person name="Chen F."/>
            <person name="Nolan M."/>
            <person name="Bruce D."/>
            <person name="Goodwin L."/>
            <person name="Pitluck S."/>
            <person name="Mavromatis K."/>
            <person name="Ivanova N."/>
            <person name="Ovchinnikova G."/>
            <person name="Pati A."/>
            <person name="Chen A."/>
            <person name="Palaniappan K."/>
            <person name="Land M."/>
            <person name="Hauser L."/>
            <person name="Chang Y.-J."/>
            <person name="Jeffries C.D."/>
            <person name="Chain P."/>
            <person name="Meincke L."/>
            <person name="Sims D."/>
            <person name="Brettin T."/>
            <person name="Detter J.C."/>
            <person name="Rohde M."/>
            <person name="Goeker M."/>
            <person name="Bristow J."/>
            <person name="Eisen J.A."/>
            <person name="Markowitz V."/>
            <person name="Kyrpides N.C."/>
            <person name="Klenk H.-P."/>
            <person name="Hugenholtz P."/>
        </authorList>
    </citation>
    <scope>NUCLEOTIDE SEQUENCE [LARGE SCALE GENOMIC DNA]</scope>
    <source>
        <strain evidence="2">DSM 14684 / CIP 108061 / JCM 11494 / NBRC 100937 / ID131577</strain>
    </source>
</reference>
<proteinExistence type="predicted"/>
<dbReference type="RefSeq" id="WP_012933480.1">
    <property type="nucleotide sequence ID" value="NC_013739.1"/>
</dbReference>
<dbReference type="Proteomes" id="UP000008229">
    <property type="component" value="Chromosome"/>
</dbReference>
<dbReference type="STRING" id="469383.Cwoe_2003"/>
<reference evidence="2" key="2">
    <citation type="submission" date="2010-01" db="EMBL/GenBank/DDBJ databases">
        <title>The complete genome of Conexibacter woesei DSM 14684.</title>
        <authorList>
            <consortium name="US DOE Joint Genome Institute (JGI-PGF)"/>
            <person name="Lucas S."/>
            <person name="Copeland A."/>
            <person name="Lapidus A."/>
            <person name="Glavina del Rio T."/>
            <person name="Dalin E."/>
            <person name="Tice H."/>
            <person name="Bruce D."/>
            <person name="Goodwin L."/>
            <person name="Pitluck S."/>
            <person name="Kyrpides N."/>
            <person name="Mavromatis K."/>
            <person name="Ivanova N."/>
            <person name="Mikhailova N."/>
            <person name="Chertkov O."/>
            <person name="Brettin T."/>
            <person name="Detter J.C."/>
            <person name="Han C."/>
            <person name="Larimer F."/>
            <person name="Land M."/>
            <person name="Hauser L."/>
            <person name="Markowitz V."/>
            <person name="Cheng J.-F."/>
            <person name="Hugenholtz P."/>
            <person name="Woyke T."/>
            <person name="Wu D."/>
            <person name="Pukall R."/>
            <person name="Steenblock K."/>
            <person name="Schneider S."/>
            <person name="Klenk H.-P."/>
            <person name="Eisen J.A."/>
        </authorList>
    </citation>
    <scope>NUCLEOTIDE SEQUENCE [LARGE SCALE GENOMIC DNA]</scope>
    <source>
        <strain evidence="2">DSM 14684 / CIP 108061 / JCM 11494 / NBRC 100937 / ID131577</strain>
    </source>
</reference>
<organism evidence="1 2">
    <name type="scientific">Conexibacter woesei (strain DSM 14684 / CCUG 47730 / CIP 108061 / JCM 11494 / NBRC 100937 / ID131577)</name>
    <dbReference type="NCBI Taxonomy" id="469383"/>
    <lineage>
        <taxon>Bacteria</taxon>
        <taxon>Bacillati</taxon>
        <taxon>Actinomycetota</taxon>
        <taxon>Thermoleophilia</taxon>
        <taxon>Solirubrobacterales</taxon>
        <taxon>Conexibacteraceae</taxon>
        <taxon>Conexibacter</taxon>
    </lineage>
</organism>
<name>D3F457_CONWI</name>
<sequence length="184" mass="19681">MGLLDKATRFAATAKDQYAELRDARDAAAVKPVAAAPLSDHEQQVLRHAIACGAPDPDALISRPEASHIVGVELGGARLVYDDSSVGVVFAADGRKHDSWSVAVSAWHGDEDGFDPAEQYRFVAEHVAGDEIGGLGQHALWDGSRLFVLAEPLLFHVEVRTPEGGERRGEAIAVARRVLARIEG</sequence>
<protein>
    <submittedName>
        <fullName evidence="1">Uncharacterized protein</fullName>
    </submittedName>
</protein>
<dbReference type="EMBL" id="CP001854">
    <property type="protein sequence ID" value="ADB50429.1"/>
    <property type="molecule type" value="Genomic_DNA"/>
</dbReference>
<dbReference type="AlphaFoldDB" id="D3F457"/>
<keyword evidence="2" id="KW-1185">Reference proteome</keyword>
<evidence type="ECO:0000313" key="2">
    <source>
        <dbReference type="Proteomes" id="UP000008229"/>
    </source>
</evidence>